<accession>A3ARM3</accession>
<evidence type="ECO:0000256" key="2">
    <source>
        <dbReference type="SAM" id="SignalP"/>
    </source>
</evidence>
<evidence type="ECO:0000256" key="1">
    <source>
        <dbReference type="SAM" id="MobiDB-lite"/>
    </source>
</evidence>
<protein>
    <submittedName>
        <fullName evidence="3">Uncharacterized protein</fullName>
    </submittedName>
</protein>
<dbReference type="EMBL" id="CM000141">
    <property type="protein sequence ID" value="EAZ29962.1"/>
    <property type="molecule type" value="Genomic_DNA"/>
</dbReference>
<reference evidence="3" key="2">
    <citation type="submission" date="2008-12" db="EMBL/GenBank/DDBJ databases">
        <title>Improved gene annotation of the rice (Oryza sativa) genomes.</title>
        <authorList>
            <person name="Wang J."/>
            <person name="Li R."/>
            <person name="Fan W."/>
            <person name="Huang Q."/>
            <person name="Zhang J."/>
            <person name="Zhou Y."/>
            <person name="Hu Y."/>
            <person name="Zi S."/>
            <person name="Li J."/>
            <person name="Ni P."/>
            <person name="Zheng H."/>
            <person name="Zhang Y."/>
            <person name="Zhao M."/>
            <person name="Hao Q."/>
            <person name="McDermott J."/>
            <person name="Samudrala R."/>
            <person name="Kristiansen K."/>
            <person name="Wong G.K.-S."/>
        </authorList>
    </citation>
    <scope>NUCLEOTIDE SEQUENCE</scope>
</reference>
<dbReference type="AlphaFoldDB" id="A3ARM3"/>
<sequence>MSSLAVACLDFLAYLTLDLCMLTSARVRRRGYAAGTCEQQAARQQAAGMKQQAEGKQQQQQQASGIPPDSILPSP</sequence>
<reference evidence="3" key="1">
    <citation type="journal article" date="2005" name="PLoS Biol.">
        <title>The genomes of Oryza sativa: a history of duplications.</title>
        <authorList>
            <person name="Yu J."/>
            <person name="Wang J."/>
            <person name="Lin W."/>
            <person name="Li S."/>
            <person name="Li H."/>
            <person name="Zhou J."/>
            <person name="Ni P."/>
            <person name="Dong W."/>
            <person name="Hu S."/>
            <person name="Zeng C."/>
            <person name="Zhang J."/>
            <person name="Zhang Y."/>
            <person name="Li R."/>
            <person name="Xu Z."/>
            <person name="Li S."/>
            <person name="Li X."/>
            <person name="Zheng H."/>
            <person name="Cong L."/>
            <person name="Lin L."/>
            <person name="Yin J."/>
            <person name="Geng J."/>
            <person name="Li G."/>
            <person name="Shi J."/>
            <person name="Liu J."/>
            <person name="Lv H."/>
            <person name="Li J."/>
            <person name="Wang J."/>
            <person name="Deng Y."/>
            <person name="Ran L."/>
            <person name="Shi X."/>
            <person name="Wang X."/>
            <person name="Wu Q."/>
            <person name="Li C."/>
            <person name="Ren X."/>
            <person name="Wang J."/>
            <person name="Wang X."/>
            <person name="Li D."/>
            <person name="Liu D."/>
            <person name="Zhang X."/>
            <person name="Ji Z."/>
            <person name="Zhao W."/>
            <person name="Sun Y."/>
            <person name="Zhang Z."/>
            <person name="Bao J."/>
            <person name="Han Y."/>
            <person name="Dong L."/>
            <person name="Ji J."/>
            <person name="Chen P."/>
            <person name="Wu S."/>
            <person name="Liu J."/>
            <person name="Xiao Y."/>
            <person name="Bu D."/>
            <person name="Tan J."/>
            <person name="Yang L."/>
            <person name="Ye C."/>
            <person name="Zhang J."/>
            <person name="Xu J."/>
            <person name="Zhou Y."/>
            <person name="Yu Y."/>
            <person name="Zhang B."/>
            <person name="Zhuang S."/>
            <person name="Wei H."/>
            <person name="Liu B."/>
            <person name="Lei M."/>
            <person name="Yu H."/>
            <person name="Li Y."/>
            <person name="Xu H."/>
            <person name="Wei S."/>
            <person name="He X."/>
            <person name="Fang L."/>
            <person name="Zhang Z."/>
            <person name="Zhang Y."/>
            <person name="Huang X."/>
            <person name="Su Z."/>
            <person name="Tong W."/>
            <person name="Li J."/>
            <person name="Tong Z."/>
            <person name="Li S."/>
            <person name="Ye J."/>
            <person name="Wang L."/>
            <person name="Fang L."/>
            <person name="Lei T."/>
            <person name="Chen C."/>
            <person name="Chen H."/>
            <person name="Xu Z."/>
            <person name="Li H."/>
            <person name="Huang H."/>
            <person name="Zhang F."/>
            <person name="Xu H."/>
            <person name="Li N."/>
            <person name="Zhao C."/>
            <person name="Li S."/>
            <person name="Dong L."/>
            <person name="Huang Y."/>
            <person name="Li L."/>
            <person name="Xi Y."/>
            <person name="Qi Q."/>
            <person name="Li W."/>
            <person name="Zhang B."/>
            <person name="Hu W."/>
            <person name="Zhang Y."/>
            <person name="Tian X."/>
            <person name="Jiao Y."/>
            <person name="Liang X."/>
            <person name="Jin J."/>
            <person name="Gao L."/>
            <person name="Zheng W."/>
            <person name="Hao B."/>
            <person name="Liu S."/>
            <person name="Wang W."/>
            <person name="Yuan L."/>
            <person name="Cao M."/>
            <person name="McDermott J."/>
            <person name="Samudrala R."/>
            <person name="Wang J."/>
            <person name="Wong G.K."/>
            <person name="Yang H."/>
        </authorList>
    </citation>
    <scope>NUCLEOTIDE SEQUENCE [LARGE SCALE GENOMIC DNA]</scope>
</reference>
<dbReference type="Proteomes" id="UP000007752">
    <property type="component" value="Chromosome 4"/>
</dbReference>
<keyword evidence="2" id="KW-0732">Signal</keyword>
<proteinExistence type="predicted"/>
<organism evidence="3">
    <name type="scientific">Oryza sativa subsp. japonica</name>
    <name type="common">Rice</name>
    <dbReference type="NCBI Taxonomy" id="39947"/>
    <lineage>
        <taxon>Eukaryota</taxon>
        <taxon>Viridiplantae</taxon>
        <taxon>Streptophyta</taxon>
        <taxon>Embryophyta</taxon>
        <taxon>Tracheophyta</taxon>
        <taxon>Spermatophyta</taxon>
        <taxon>Magnoliopsida</taxon>
        <taxon>Liliopsida</taxon>
        <taxon>Poales</taxon>
        <taxon>Poaceae</taxon>
        <taxon>BOP clade</taxon>
        <taxon>Oryzoideae</taxon>
        <taxon>Oryzeae</taxon>
        <taxon>Oryzinae</taxon>
        <taxon>Oryza</taxon>
        <taxon>Oryza sativa</taxon>
    </lineage>
</organism>
<feature type="signal peptide" evidence="2">
    <location>
        <begin position="1"/>
        <end position="25"/>
    </location>
</feature>
<evidence type="ECO:0000313" key="3">
    <source>
        <dbReference type="EMBL" id="EAZ29962.1"/>
    </source>
</evidence>
<feature type="compositionally biased region" description="Low complexity" evidence="1">
    <location>
        <begin position="44"/>
        <end position="63"/>
    </location>
</feature>
<gene>
    <name evidence="3" type="ORF">OsJ_14018</name>
</gene>
<name>A3ARM3_ORYSJ</name>
<feature type="region of interest" description="Disordered" evidence="1">
    <location>
        <begin position="43"/>
        <end position="75"/>
    </location>
</feature>
<feature type="chain" id="PRO_5002651382" evidence="2">
    <location>
        <begin position="26"/>
        <end position="75"/>
    </location>
</feature>